<keyword evidence="1" id="KW-0472">Membrane</keyword>
<evidence type="ECO:0000256" key="1">
    <source>
        <dbReference type="SAM" id="Phobius"/>
    </source>
</evidence>
<dbReference type="InterPro" id="IPR040713">
    <property type="entry name" value="DUF5611"/>
</dbReference>
<gene>
    <name evidence="3" type="ORF">SAMN04488587_0410</name>
</gene>
<organism evidence="3 4">
    <name type="scientific">Methanococcoides vulcani</name>
    <dbReference type="NCBI Taxonomy" id="1353158"/>
    <lineage>
        <taxon>Archaea</taxon>
        <taxon>Methanobacteriati</taxon>
        <taxon>Methanobacteriota</taxon>
        <taxon>Stenosarchaea group</taxon>
        <taxon>Methanomicrobia</taxon>
        <taxon>Methanosarcinales</taxon>
        <taxon>Methanosarcinaceae</taxon>
        <taxon>Methanococcoides</taxon>
    </lineage>
</organism>
<evidence type="ECO:0000313" key="3">
    <source>
        <dbReference type="EMBL" id="SES66253.1"/>
    </source>
</evidence>
<sequence>MRITEFINVAQNQKLLKWVTIPEYLFVLIAICYTIAMQEYKLKRGFSPDIERIYEEIEKSFPSEIRREEDKLLVSYGVITELSVYMDGKKLVVDTVTDATLGDDEMILDTNKRFRDFLLLATGYTAKERLKQAKKAVSK</sequence>
<feature type="transmembrane region" description="Helical" evidence="1">
    <location>
        <begin position="15"/>
        <end position="36"/>
    </location>
</feature>
<keyword evidence="1" id="KW-0812">Transmembrane</keyword>
<dbReference type="Proteomes" id="UP000243338">
    <property type="component" value="Unassembled WGS sequence"/>
</dbReference>
<dbReference type="AlphaFoldDB" id="A0A1H9YBK1"/>
<proteinExistence type="predicted"/>
<evidence type="ECO:0000313" key="4">
    <source>
        <dbReference type="Proteomes" id="UP000243338"/>
    </source>
</evidence>
<name>A0A1H9YBK1_9EURY</name>
<accession>A0A1H9YBK1</accession>
<reference evidence="4" key="1">
    <citation type="submission" date="2016-10" db="EMBL/GenBank/DDBJ databases">
        <authorList>
            <person name="Varghese N."/>
            <person name="Submissions S."/>
        </authorList>
    </citation>
    <scope>NUCLEOTIDE SEQUENCE [LARGE SCALE GENOMIC DNA]</scope>
    <source>
        <strain evidence="4">SLH 33</strain>
    </source>
</reference>
<dbReference type="STRING" id="1353158.SAMN04488587_0410"/>
<keyword evidence="4" id="KW-1185">Reference proteome</keyword>
<dbReference type="Pfam" id="PF18446">
    <property type="entry name" value="DUF5611"/>
    <property type="match status" value="1"/>
</dbReference>
<feature type="domain" description="DUF5611" evidence="2">
    <location>
        <begin position="37"/>
        <end position="135"/>
    </location>
</feature>
<dbReference type="EMBL" id="FOHQ01000001">
    <property type="protein sequence ID" value="SES66253.1"/>
    <property type="molecule type" value="Genomic_DNA"/>
</dbReference>
<protein>
    <recommendedName>
        <fullName evidence="2">DUF5611 domain-containing protein</fullName>
    </recommendedName>
</protein>
<evidence type="ECO:0000259" key="2">
    <source>
        <dbReference type="Pfam" id="PF18446"/>
    </source>
</evidence>
<dbReference type="Gene3D" id="3.30.310.190">
    <property type="match status" value="1"/>
</dbReference>
<keyword evidence="1" id="KW-1133">Transmembrane helix</keyword>